<dbReference type="GO" id="GO:0005634">
    <property type="term" value="C:nucleus"/>
    <property type="evidence" value="ECO:0007669"/>
    <property type="project" value="UniProtKB-SubCell"/>
</dbReference>
<dbReference type="CDD" id="cd00183">
    <property type="entry name" value="TFIIS_I"/>
    <property type="match status" value="1"/>
</dbReference>
<dbReference type="InterPro" id="IPR035441">
    <property type="entry name" value="TFIIS/LEDGF_dom_sf"/>
</dbReference>
<dbReference type="SUPFAM" id="SSF47676">
    <property type="entry name" value="Conserved domain common to transcription factors TFIIS, elongin A, CRSP70"/>
    <property type="match status" value="1"/>
</dbReference>
<dbReference type="SUPFAM" id="SSF46942">
    <property type="entry name" value="Elongation factor TFIIS domain 2"/>
    <property type="match status" value="1"/>
</dbReference>
<dbReference type="KEGG" id="rarg:115739233"/>
<dbReference type="PANTHER" id="PTHR11477:SF49">
    <property type="entry name" value="TRANSCRIPTION ELONGATION FACTOR"/>
    <property type="match status" value="1"/>
</dbReference>
<dbReference type="GO" id="GO:0006351">
    <property type="term" value="P:DNA-templated transcription"/>
    <property type="evidence" value="ECO:0007669"/>
    <property type="project" value="InterPro"/>
</dbReference>
<dbReference type="Pfam" id="PF07500">
    <property type="entry name" value="TFIIS_M"/>
    <property type="match status" value="1"/>
</dbReference>
<evidence type="ECO:0000259" key="6">
    <source>
        <dbReference type="PROSITE" id="PS51321"/>
    </source>
</evidence>
<dbReference type="AlphaFoldDB" id="A0A8B8NZV5"/>
<reference evidence="8" key="1">
    <citation type="submission" date="2025-08" db="UniProtKB">
        <authorList>
            <consortium name="RefSeq"/>
        </authorList>
    </citation>
    <scope>IDENTIFICATION</scope>
    <source>
        <tissue evidence="8">Leaf</tissue>
    </source>
</reference>
<sequence>MEAELVEVFRLASKAADAAAVNGKGGGADEEGRCIDALQRLKSFPVTTQVLVSTQVGKGLRRLTKHPRKKIQAFASDLIQQWKQIVMEESKGCKRNASVDNHECAKTGENKVENSSSFQSEAKKRKTEPNGTPDSEKLSPNPAQPVSAMVAKYDDLMRDRARELLFEALSRVSGEASNDIIDEVNACDPSSIAVSVESTLFQNWGCMNGTHKMKYRSIMFNIKDPNNPDFRRKPLLGHVEPERLLNMTTEEMASNERQLRNQQIKERALSRCELGTAPEAMMDQLNRG</sequence>
<dbReference type="Gene3D" id="1.10.472.30">
    <property type="entry name" value="Transcription elongation factor S-II, central domain"/>
    <property type="match status" value="1"/>
</dbReference>
<dbReference type="InterPro" id="IPR035100">
    <property type="entry name" value="TF_IIS-typ"/>
</dbReference>
<dbReference type="InterPro" id="IPR017923">
    <property type="entry name" value="TFIIS_N"/>
</dbReference>
<evidence type="ECO:0000256" key="1">
    <source>
        <dbReference type="ARBA" id="ARBA00004123"/>
    </source>
</evidence>
<name>A0A8B8NZV5_9MYRT</name>
<evidence type="ECO:0000256" key="2">
    <source>
        <dbReference type="ARBA" id="ARBA00023242"/>
    </source>
</evidence>
<feature type="domain" description="TFIIS N-terminal" evidence="5">
    <location>
        <begin position="10"/>
        <end position="89"/>
    </location>
</feature>
<dbReference type="RefSeq" id="XP_030528100.2">
    <property type="nucleotide sequence ID" value="XM_030672240.2"/>
</dbReference>
<dbReference type="InterPro" id="IPR003617">
    <property type="entry name" value="TFIIS/CRSP70_N_sub"/>
</dbReference>
<dbReference type="Proteomes" id="UP000827889">
    <property type="component" value="Chromosome 10"/>
</dbReference>
<evidence type="ECO:0000256" key="4">
    <source>
        <dbReference type="SAM" id="MobiDB-lite"/>
    </source>
</evidence>
<evidence type="ECO:0000259" key="5">
    <source>
        <dbReference type="PROSITE" id="PS51319"/>
    </source>
</evidence>
<dbReference type="Pfam" id="PF08711">
    <property type="entry name" value="Med26"/>
    <property type="match status" value="1"/>
</dbReference>
<dbReference type="SMART" id="SM00509">
    <property type="entry name" value="TFS2N"/>
    <property type="match status" value="1"/>
</dbReference>
<feature type="domain" description="TFIIS central" evidence="6">
    <location>
        <begin position="157"/>
        <end position="280"/>
    </location>
</feature>
<keyword evidence="2 3" id="KW-0539">Nucleus</keyword>
<keyword evidence="7" id="KW-1185">Reference proteome</keyword>
<evidence type="ECO:0000313" key="8">
    <source>
        <dbReference type="RefSeq" id="XP_030528100.2"/>
    </source>
</evidence>
<dbReference type="PROSITE" id="PS51321">
    <property type="entry name" value="TFIIS_CENTRAL"/>
    <property type="match status" value="1"/>
</dbReference>
<protein>
    <submittedName>
        <fullName evidence="8">Transcription elongation factor TFIIS-like</fullName>
    </submittedName>
</protein>
<dbReference type="InterPro" id="IPR003618">
    <property type="entry name" value="TFIIS_cen_dom"/>
</dbReference>
<feature type="region of interest" description="Disordered" evidence="4">
    <location>
        <begin position="104"/>
        <end position="146"/>
    </location>
</feature>
<dbReference type="InterPro" id="IPR036575">
    <property type="entry name" value="TFIIS_cen_dom_sf"/>
</dbReference>
<gene>
    <name evidence="8" type="primary">LOC115739233</name>
</gene>
<dbReference type="Gene3D" id="1.20.930.10">
    <property type="entry name" value="Conserved domain common to transcription factors TFIIS, elongin A, CRSP70"/>
    <property type="match status" value="1"/>
</dbReference>
<evidence type="ECO:0000313" key="7">
    <source>
        <dbReference type="Proteomes" id="UP000827889"/>
    </source>
</evidence>
<dbReference type="SMART" id="SM00510">
    <property type="entry name" value="TFS2M"/>
    <property type="match status" value="1"/>
</dbReference>
<dbReference type="PIRSF" id="PIRSF006704">
    <property type="entry name" value="TF_IIS"/>
    <property type="match status" value="1"/>
</dbReference>
<organism evidence="7 8">
    <name type="scientific">Rhodamnia argentea</name>
    <dbReference type="NCBI Taxonomy" id="178133"/>
    <lineage>
        <taxon>Eukaryota</taxon>
        <taxon>Viridiplantae</taxon>
        <taxon>Streptophyta</taxon>
        <taxon>Embryophyta</taxon>
        <taxon>Tracheophyta</taxon>
        <taxon>Spermatophyta</taxon>
        <taxon>Magnoliopsida</taxon>
        <taxon>eudicotyledons</taxon>
        <taxon>Gunneridae</taxon>
        <taxon>Pentapetalae</taxon>
        <taxon>rosids</taxon>
        <taxon>malvids</taxon>
        <taxon>Myrtales</taxon>
        <taxon>Myrtaceae</taxon>
        <taxon>Myrtoideae</taxon>
        <taxon>Myrteae</taxon>
        <taxon>Australasian group</taxon>
        <taxon>Rhodamnia</taxon>
    </lineage>
</organism>
<dbReference type="PANTHER" id="PTHR11477">
    <property type="entry name" value="TRANSCRIPTION FACTOR S-II ZINC FINGER DOMAIN-CONTAINING PROTEIN"/>
    <property type="match status" value="1"/>
</dbReference>
<comment type="subcellular location">
    <subcellularLocation>
        <location evidence="1 3">Nucleus</location>
    </subcellularLocation>
</comment>
<evidence type="ECO:0000256" key="3">
    <source>
        <dbReference type="PROSITE-ProRule" id="PRU00649"/>
    </source>
</evidence>
<dbReference type="PROSITE" id="PS51319">
    <property type="entry name" value="TFIIS_N"/>
    <property type="match status" value="1"/>
</dbReference>
<proteinExistence type="predicted"/>
<accession>A0A8B8NZV5</accession>
<dbReference type="GeneID" id="115739233"/>